<feature type="region of interest" description="Disordered" evidence="5">
    <location>
        <begin position="357"/>
        <end position="377"/>
    </location>
</feature>
<feature type="compositionally biased region" description="Polar residues" evidence="5">
    <location>
        <begin position="143"/>
        <end position="155"/>
    </location>
</feature>
<feature type="region of interest" description="Disordered" evidence="5">
    <location>
        <begin position="668"/>
        <end position="733"/>
    </location>
</feature>
<evidence type="ECO:0000256" key="1">
    <source>
        <dbReference type="ARBA" id="ARBA00022723"/>
    </source>
</evidence>
<feature type="compositionally biased region" description="Low complexity" evidence="5">
    <location>
        <begin position="508"/>
        <end position="518"/>
    </location>
</feature>
<feature type="compositionally biased region" description="Low complexity" evidence="5">
    <location>
        <begin position="214"/>
        <end position="230"/>
    </location>
</feature>
<feature type="domain" description="PHD-type" evidence="6">
    <location>
        <begin position="589"/>
        <end position="641"/>
    </location>
</feature>
<keyword evidence="1" id="KW-0479">Metal-binding</keyword>
<evidence type="ECO:0000256" key="5">
    <source>
        <dbReference type="SAM" id="MobiDB-lite"/>
    </source>
</evidence>
<protein>
    <recommendedName>
        <fullName evidence="6">PHD-type domain-containing protein</fullName>
    </recommendedName>
</protein>
<feature type="compositionally biased region" description="Low complexity" evidence="5">
    <location>
        <begin position="103"/>
        <end position="117"/>
    </location>
</feature>
<name>A0A0C9W9A6_9AGAM</name>
<feature type="compositionally biased region" description="Low complexity" evidence="5">
    <location>
        <begin position="681"/>
        <end position="693"/>
    </location>
</feature>
<feature type="region of interest" description="Disordered" evidence="5">
    <location>
        <begin position="790"/>
        <end position="827"/>
    </location>
</feature>
<dbReference type="GO" id="GO:0008270">
    <property type="term" value="F:zinc ion binding"/>
    <property type="evidence" value="ECO:0007669"/>
    <property type="project" value="UniProtKB-KW"/>
</dbReference>
<feature type="region of interest" description="Disordered" evidence="5">
    <location>
        <begin position="495"/>
        <end position="535"/>
    </location>
</feature>
<dbReference type="InterPro" id="IPR019787">
    <property type="entry name" value="Znf_PHD-finger"/>
</dbReference>
<gene>
    <name evidence="7" type="ORF">HYDPIDRAFT_118054</name>
</gene>
<feature type="region of interest" description="Disordered" evidence="5">
    <location>
        <begin position="208"/>
        <end position="245"/>
    </location>
</feature>
<feature type="compositionally biased region" description="Basic residues" evidence="5">
    <location>
        <begin position="429"/>
        <end position="439"/>
    </location>
</feature>
<dbReference type="PROSITE" id="PS50016">
    <property type="entry name" value="ZF_PHD_2"/>
    <property type="match status" value="1"/>
</dbReference>
<reference evidence="7 8" key="1">
    <citation type="submission" date="2014-04" db="EMBL/GenBank/DDBJ databases">
        <title>Evolutionary Origins and Diversification of the Mycorrhizal Mutualists.</title>
        <authorList>
            <consortium name="DOE Joint Genome Institute"/>
            <consortium name="Mycorrhizal Genomics Consortium"/>
            <person name="Kohler A."/>
            <person name="Kuo A."/>
            <person name="Nagy L.G."/>
            <person name="Floudas D."/>
            <person name="Copeland A."/>
            <person name="Barry K.W."/>
            <person name="Cichocki N."/>
            <person name="Veneault-Fourrey C."/>
            <person name="LaButti K."/>
            <person name="Lindquist E.A."/>
            <person name="Lipzen A."/>
            <person name="Lundell T."/>
            <person name="Morin E."/>
            <person name="Murat C."/>
            <person name="Riley R."/>
            <person name="Ohm R."/>
            <person name="Sun H."/>
            <person name="Tunlid A."/>
            <person name="Henrissat B."/>
            <person name="Grigoriev I.V."/>
            <person name="Hibbett D.S."/>
            <person name="Martin F."/>
        </authorList>
    </citation>
    <scope>NUCLEOTIDE SEQUENCE [LARGE SCALE GENOMIC DNA]</scope>
    <source>
        <strain evidence="7 8">MD-312</strain>
    </source>
</reference>
<evidence type="ECO:0000313" key="8">
    <source>
        <dbReference type="Proteomes" id="UP000053820"/>
    </source>
</evidence>
<dbReference type="Pfam" id="PF00628">
    <property type="entry name" value="PHD"/>
    <property type="match status" value="1"/>
</dbReference>
<feature type="compositionally biased region" description="Polar residues" evidence="5">
    <location>
        <begin position="90"/>
        <end position="102"/>
    </location>
</feature>
<feature type="region of interest" description="Disordered" evidence="5">
    <location>
        <begin position="413"/>
        <end position="483"/>
    </location>
</feature>
<feature type="compositionally biased region" description="Basic and acidic residues" evidence="5">
    <location>
        <begin position="866"/>
        <end position="886"/>
    </location>
</feature>
<keyword evidence="2 4" id="KW-0863">Zinc-finger</keyword>
<accession>A0A0C9W9A6</accession>
<dbReference type="InterPro" id="IPR011011">
    <property type="entry name" value="Znf_FYVE_PHD"/>
</dbReference>
<dbReference type="Gene3D" id="3.30.40.10">
    <property type="entry name" value="Zinc/RING finger domain, C3HC4 (zinc finger)"/>
    <property type="match status" value="1"/>
</dbReference>
<evidence type="ECO:0000256" key="2">
    <source>
        <dbReference type="ARBA" id="ARBA00022771"/>
    </source>
</evidence>
<keyword evidence="8" id="KW-1185">Reference proteome</keyword>
<feature type="compositionally biased region" description="Polar residues" evidence="5">
    <location>
        <begin position="173"/>
        <end position="191"/>
    </location>
</feature>
<evidence type="ECO:0000256" key="4">
    <source>
        <dbReference type="PROSITE-ProRule" id="PRU00146"/>
    </source>
</evidence>
<dbReference type="EMBL" id="KN839880">
    <property type="protein sequence ID" value="KIJ59806.1"/>
    <property type="molecule type" value="Genomic_DNA"/>
</dbReference>
<dbReference type="InterPro" id="IPR001965">
    <property type="entry name" value="Znf_PHD"/>
</dbReference>
<sequence length="886" mass="96446">MPSEDINIAENSTEGGGAVSSAFPVITPSKSNQRGPLVDLSGWPSYSEMHTQAPGGGSSGGTHESGGFSSDTPLAVNRSLPVFLRPSHLPTPQSPGNMSSYLLSTSQTPGSSSSLQSPSPPPPFRPHQILTPESSPLVARSRGNGSHVLSQSMQKNGHDRIVTTPSKRKSSQSRESTPSQRIPTRPITPTSIDAFPLQVDVAATALQRTPTQRSSPEPLSHLPNSLPSPSQTARSPSQKATDEAGGEIARIRAELMENHLVLTQEAESRRPDYFKRAKRSAQDPSETGAGVALSEAMDGSMALQPAATIGVTVSPIKGRRITLFQETSDESFEESLMAGGYGRYRSDGPYRRVDEGEAPIRVNDAGEDGSVVSEQEKRKKSRLAAFFESPQASSSKAQLFPVEIEGRGRVLVNLDPAEPQTPLKPTPSKAKRSRKKKKPATIVQEELDSVIPSSETRIDAPNWPDTQFPWRSRSTQQDGYWKAEREERRRYIESFLDRDSDEDDAEESPSSPSLSLVEGALPSHRPGQGKMYPLVSHSRDRRYGPTTISVVPSDPADARTALLSKKSIRAFTLRRLRRKNSGEDSDGNETVCVCKGQDDGRELVQCDACRTWYHLECIGIQSTSELGREEDPWFCANCVEVKTPPPVVSMPLSEPTFVPTDEKVRLDEGYDPPFFHAGLNPSPATPWTRTTRPPTTPPRSNPGPYFSSGSSWDEPSSRGGPRTPQLPSRDAVRVYKTTVTPGRVVEPLTLDESPFDPTSTPSRGIKFGAPFATPKDSLLWSSKGRAQDLFHTPTRPGEGGASSRHFAHQQGGYQQHPSRVGEGDMSLLPFTSSGHSVINEFTPIGRNVNGPGRLLESPLAAKRSRRLVDVRASPSREDSKQGVRRS</sequence>
<evidence type="ECO:0000256" key="3">
    <source>
        <dbReference type="ARBA" id="ARBA00022833"/>
    </source>
</evidence>
<feature type="compositionally biased region" description="Gly residues" evidence="5">
    <location>
        <begin position="54"/>
        <end position="64"/>
    </location>
</feature>
<dbReference type="HOGENOM" id="CLU_013082_0_0_1"/>
<dbReference type="SMART" id="SM00249">
    <property type="entry name" value="PHD"/>
    <property type="match status" value="1"/>
</dbReference>
<dbReference type="PROSITE" id="PS01359">
    <property type="entry name" value="ZF_PHD_1"/>
    <property type="match status" value="1"/>
</dbReference>
<dbReference type="Proteomes" id="UP000053820">
    <property type="component" value="Unassembled WGS sequence"/>
</dbReference>
<dbReference type="AlphaFoldDB" id="A0A0C9W9A6"/>
<dbReference type="InterPro" id="IPR013083">
    <property type="entry name" value="Znf_RING/FYVE/PHD"/>
</dbReference>
<feature type="region of interest" description="Disordered" evidence="5">
    <location>
        <begin position="745"/>
        <end position="768"/>
    </location>
</feature>
<dbReference type="OrthoDB" id="436852at2759"/>
<feature type="region of interest" description="Disordered" evidence="5">
    <location>
        <begin position="1"/>
        <end position="196"/>
    </location>
</feature>
<feature type="region of interest" description="Disordered" evidence="5">
    <location>
        <begin position="840"/>
        <end position="886"/>
    </location>
</feature>
<dbReference type="InterPro" id="IPR019786">
    <property type="entry name" value="Zinc_finger_PHD-type_CS"/>
</dbReference>
<organism evidence="7 8">
    <name type="scientific">Hydnomerulius pinastri MD-312</name>
    <dbReference type="NCBI Taxonomy" id="994086"/>
    <lineage>
        <taxon>Eukaryota</taxon>
        <taxon>Fungi</taxon>
        <taxon>Dikarya</taxon>
        <taxon>Basidiomycota</taxon>
        <taxon>Agaricomycotina</taxon>
        <taxon>Agaricomycetes</taxon>
        <taxon>Agaricomycetidae</taxon>
        <taxon>Boletales</taxon>
        <taxon>Boletales incertae sedis</taxon>
        <taxon>Leucogyrophana</taxon>
    </lineage>
</organism>
<keyword evidence="3" id="KW-0862">Zinc</keyword>
<dbReference type="CDD" id="cd15522">
    <property type="entry name" value="PHD_TAF3"/>
    <property type="match status" value="1"/>
</dbReference>
<evidence type="ECO:0000313" key="7">
    <source>
        <dbReference type="EMBL" id="KIJ59806.1"/>
    </source>
</evidence>
<proteinExistence type="predicted"/>
<evidence type="ECO:0000259" key="6">
    <source>
        <dbReference type="PROSITE" id="PS50016"/>
    </source>
</evidence>
<dbReference type="SUPFAM" id="SSF57903">
    <property type="entry name" value="FYVE/PHD zinc finger"/>
    <property type="match status" value="1"/>
</dbReference>